<protein>
    <submittedName>
        <fullName evidence="2">DUF281 domain-containing protein</fullName>
    </submittedName>
</protein>
<dbReference type="FunCoup" id="I2HAB6">
    <property type="interactions" value="176"/>
</dbReference>
<feature type="chain" id="PRO_5003660310" evidence="1">
    <location>
        <begin position="21"/>
        <end position="217"/>
    </location>
</feature>
<proteinExistence type="predicted"/>
<dbReference type="CTD" id="13220027"/>
<accession>I2HAB6</accession>
<reference evidence="2 3" key="1">
    <citation type="journal article" date="1998" name="Science">
        <title>Genome sequence of the nematode C. elegans: a platform for investigating biology.</title>
        <authorList>
            <consortium name="The C. elegans sequencing consortium"/>
            <person name="Sulson J.E."/>
            <person name="Waterston R."/>
        </authorList>
    </citation>
    <scope>NUCLEOTIDE SEQUENCE [LARGE SCALE GENOMIC DNA]</scope>
    <source>
        <strain evidence="2 3">Bristol N2</strain>
    </source>
</reference>
<dbReference type="WormBase" id="T14G12.11">
    <property type="protein sequence ID" value="CE47622"/>
    <property type="gene ID" value="WBGene00219411"/>
</dbReference>
<dbReference type="AlphaFoldDB" id="I2HAB6"/>
<name>I2HAB6_CAEEL</name>
<keyword evidence="1" id="KW-0732">Signal</keyword>
<evidence type="ECO:0000256" key="1">
    <source>
        <dbReference type="SAM" id="SignalP"/>
    </source>
</evidence>
<dbReference type="RefSeq" id="NP_001257003.1">
    <property type="nucleotide sequence ID" value="NM_001270074.1"/>
</dbReference>
<dbReference type="PhylomeDB" id="I2HAB6"/>
<dbReference type="KEGG" id="cel:CELE_T14G12.11"/>
<dbReference type="AGR" id="WB:WBGene00219411"/>
<dbReference type="GeneID" id="13220027"/>
<dbReference type="Bgee" id="WBGene00219411">
    <property type="expression patterns" value="Expressed in adult organism"/>
</dbReference>
<dbReference type="Proteomes" id="UP000001940">
    <property type="component" value="Chromosome X"/>
</dbReference>
<gene>
    <name evidence="2" type="ORF">CELE_T14G12.11</name>
    <name evidence="2 4" type="ORF">T14G12.11</name>
</gene>
<dbReference type="InParanoid" id="I2HAB6"/>
<sequence length="217" mass="23020">MSKMYFFVFLTLCLIGHMEAKCFANLATSEMTTNPAIESSIVAESTTLSNDQLATSEMMTTSTIEPSIVTESTTFANFPPVAEKNCPVSQAKCPDLSKVVQGKMTVEKVDGCAVLTCPENTFPYVLGSYEGSELPKADGGEKDFRIPPPLSMADLGGVTINDYYGLTCENNLLTASLYPRGINPSLKNATVGGDGSLNGKKGLLTSIGCASAPDHSY</sequence>
<dbReference type="PaxDb" id="6239-T14G12.11"/>
<keyword evidence="3" id="KW-1185">Reference proteome</keyword>
<dbReference type="Pfam" id="PF02343">
    <property type="entry name" value="TRA-1_regulated"/>
    <property type="match status" value="1"/>
</dbReference>
<feature type="signal peptide" evidence="1">
    <location>
        <begin position="1"/>
        <end position="20"/>
    </location>
</feature>
<evidence type="ECO:0000313" key="4">
    <source>
        <dbReference type="WormBase" id="T14G12.11"/>
    </source>
</evidence>
<dbReference type="InterPro" id="IPR003326">
    <property type="entry name" value="TRA-1_regulated"/>
</dbReference>
<evidence type="ECO:0000313" key="3">
    <source>
        <dbReference type="Proteomes" id="UP000001940"/>
    </source>
</evidence>
<evidence type="ECO:0000313" key="2">
    <source>
        <dbReference type="EMBL" id="CCH63823.1"/>
    </source>
</evidence>
<dbReference type="HOGENOM" id="CLU_105165_0_0_1"/>
<organism evidence="2 3">
    <name type="scientific">Caenorhabditis elegans</name>
    <dbReference type="NCBI Taxonomy" id="6239"/>
    <lineage>
        <taxon>Eukaryota</taxon>
        <taxon>Metazoa</taxon>
        <taxon>Ecdysozoa</taxon>
        <taxon>Nematoda</taxon>
        <taxon>Chromadorea</taxon>
        <taxon>Rhabditida</taxon>
        <taxon>Rhabditina</taxon>
        <taxon>Rhabditomorpha</taxon>
        <taxon>Rhabditoidea</taxon>
        <taxon>Rhabditidae</taxon>
        <taxon>Peloderinae</taxon>
        <taxon>Caenorhabditis</taxon>
    </lineage>
</organism>
<dbReference type="EMBL" id="BX284606">
    <property type="protein sequence ID" value="CCH63823.1"/>
    <property type="molecule type" value="Genomic_DNA"/>
</dbReference>